<name>A0A8H7ED55_9PLEO</name>
<dbReference type="PANTHER" id="PTHR34612:SF4">
    <property type="entry name" value="GLYCOSIDE HYDROLASE 131 CATALYTIC N-TERMINAL DOMAIN-CONTAINING PROTEIN"/>
    <property type="match status" value="1"/>
</dbReference>
<evidence type="ECO:0000313" key="3">
    <source>
        <dbReference type="EMBL" id="KAF7671565.1"/>
    </source>
</evidence>
<reference evidence="3" key="2">
    <citation type="submission" date="2020-08" db="EMBL/GenBank/DDBJ databases">
        <title>Draft Genome Sequence of Cumin Blight Pathogen Alternaria burnsii.</title>
        <authorList>
            <person name="Feng Z."/>
        </authorList>
    </citation>
    <scope>NUCLEOTIDE SEQUENCE</scope>
    <source>
        <strain evidence="3">CBS107.38</strain>
    </source>
</reference>
<protein>
    <recommendedName>
        <fullName evidence="2">Glycoside hydrolase 131 catalytic N-terminal domain-containing protein</fullName>
    </recommendedName>
</protein>
<dbReference type="AlphaFoldDB" id="A0A8H7ED55"/>
<proteinExistence type="predicted"/>
<feature type="domain" description="Glycoside hydrolase 131 catalytic N-terminal" evidence="2">
    <location>
        <begin position="591"/>
        <end position="862"/>
    </location>
</feature>
<dbReference type="GO" id="GO:0016020">
    <property type="term" value="C:membrane"/>
    <property type="evidence" value="ECO:0007669"/>
    <property type="project" value="InterPro"/>
</dbReference>
<dbReference type="Pfam" id="PF01544">
    <property type="entry name" value="CorA"/>
    <property type="match status" value="1"/>
</dbReference>
<dbReference type="PANTHER" id="PTHR34612">
    <property type="entry name" value="GH131_N DOMAIN-CONTAINING PROTEIN"/>
    <property type="match status" value="1"/>
</dbReference>
<keyword evidence="1" id="KW-0812">Transmembrane</keyword>
<dbReference type="EMBL" id="JAAABM010000021">
    <property type="protein sequence ID" value="KAF7671565.1"/>
    <property type="molecule type" value="Genomic_DNA"/>
</dbReference>
<dbReference type="GeneID" id="62208602"/>
<keyword evidence="1" id="KW-1133">Transmembrane helix</keyword>
<dbReference type="Pfam" id="PF18271">
    <property type="entry name" value="GH131_N"/>
    <property type="match status" value="1"/>
</dbReference>
<feature type="transmembrane region" description="Helical" evidence="1">
    <location>
        <begin position="556"/>
        <end position="577"/>
    </location>
</feature>
<dbReference type="GO" id="GO:0046873">
    <property type="term" value="F:metal ion transmembrane transporter activity"/>
    <property type="evidence" value="ECO:0007669"/>
    <property type="project" value="InterPro"/>
</dbReference>
<dbReference type="Proteomes" id="UP000596902">
    <property type="component" value="Unassembled WGS sequence"/>
</dbReference>
<evidence type="ECO:0000259" key="2">
    <source>
        <dbReference type="Pfam" id="PF18271"/>
    </source>
</evidence>
<comment type="caution">
    <text evidence="3">The sequence shown here is derived from an EMBL/GenBank/DDBJ whole genome shotgun (WGS) entry which is preliminary data.</text>
</comment>
<dbReference type="Gene3D" id="2.60.120.1160">
    <property type="match status" value="1"/>
</dbReference>
<keyword evidence="1" id="KW-0472">Membrane</keyword>
<dbReference type="InterPro" id="IPR002523">
    <property type="entry name" value="MgTranspt_CorA/ZnTranspt_ZntB"/>
</dbReference>
<feature type="transmembrane region" description="Helical" evidence="1">
    <location>
        <begin position="506"/>
        <end position="526"/>
    </location>
</feature>
<accession>A0A8H7ED55</accession>
<keyword evidence="4" id="KW-1185">Reference proteome</keyword>
<evidence type="ECO:0000256" key="1">
    <source>
        <dbReference type="SAM" id="Phobius"/>
    </source>
</evidence>
<organism evidence="3 4">
    <name type="scientific">Alternaria burnsii</name>
    <dbReference type="NCBI Taxonomy" id="1187904"/>
    <lineage>
        <taxon>Eukaryota</taxon>
        <taxon>Fungi</taxon>
        <taxon>Dikarya</taxon>
        <taxon>Ascomycota</taxon>
        <taxon>Pezizomycotina</taxon>
        <taxon>Dothideomycetes</taxon>
        <taxon>Pleosporomycetidae</taxon>
        <taxon>Pleosporales</taxon>
        <taxon>Pleosporineae</taxon>
        <taxon>Pleosporaceae</taxon>
        <taxon>Alternaria</taxon>
        <taxon>Alternaria sect. Alternaria</taxon>
    </lineage>
</organism>
<feature type="transmembrane region" description="Helical" evidence="1">
    <location>
        <begin position="475"/>
        <end position="494"/>
    </location>
</feature>
<dbReference type="Gene3D" id="1.20.58.340">
    <property type="entry name" value="Magnesium transport protein CorA, transmembrane region"/>
    <property type="match status" value="1"/>
</dbReference>
<gene>
    <name evidence="3" type="ORF">GT037_010377</name>
</gene>
<dbReference type="InterPro" id="IPR041524">
    <property type="entry name" value="GH131_N"/>
</dbReference>
<reference evidence="3" key="1">
    <citation type="submission" date="2020-01" db="EMBL/GenBank/DDBJ databases">
        <authorList>
            <person name="Feng Z.H.Z."/>
        </authorList>
    </citation>
    <scope>NUCLEOTIDE SEQUENCE</scope>
    <source>
        <strain evidence="3">CBS107.38</strain>
    </source>
</reference>
<sequence length="866" mass="97631">MASEGDDTVQMATLAEASTANKTSVAATSRTITPSPAISKDEGPLIGSWLCTDGPYREYIEALSGSNPGLKKADPNNEDGPLMKGKALVALLDAPNTGVPGFQTTEFKSQKDLCRHFQTTSHDHNRRRIYIMEGLAPDYIAAVGGHFFMDPTFFQRQERTCVWSNEFTPVSDALPQPSLLDPKQAFHLQYCELRQFNKALENRYFFCERMRRHVGMTASRQKEESTVGILRRKVGWWSRETKNGGWDVVILCDPQLLHLSPAPKEVVPGDGTLRPISNVREELRNTPFQDGYVDFIPPVPHDKIGDKEQHQHKSMLRDMLHYYQQHSDLFSQEEWATPETSAIYLKKIVAAHYLQLVDYIKAMLPSLELRLTTAWVEEQGQWKSLQTISRRCGNYRDDIEDAMLSLGYPLDGQVNSSARSQASTWKDCEKDFQYVYFRLKILKERADNLMQAMTGLASIAGNRQNLEEAKRVKRLNLLALLFIPLAYTSSLFSMQDNYAPNQSDFWVYWVSAIGVVAFTAAITWVLDSALNDEAQWTWKPIRSLKFWDNGQPGQPFLTMHLSVFLPFLALTAATPLLPHSHQPKSNIKCPIIFDGRIASNLTLQSFDTAQGSTPYNPDFVKGENRTWSSILVFPSPKTAPPCRFDDPRQHKPLEVTIDDGSLFRAGENLQTGFRRAGLLLKDDQNDAGADASDKGIVTFHWSIKQDERRPLNLSHEYMNVWHEKGDYSGNQFMFVGGVVLVGDGGTGVDTKRERETWKIQNAKNEFIFTTKISKREWQNFGVQLDYVRNTIKVYYSTGDKPLKAVTKALANDNAGGGQLQIGIAKKPTETETVVFDGYQEHIPLRGEGQIYGGIFVEDSSAGCVSM</sequence>
<dbReference type="RefSeq" id="XP_038781932.1">
    <property type="nucleotide sequence ID" value="XM_038935424.1"/>
</dbReference>
<evidence type="ECO:0000313" key="4">
    <source>
        <dbReference type="Proteomes" id="UP000596902"/>
    </source>
</evidence>